<dbReference type="Pfam" id="PF07811">
    <property type="entry name" value="TadE"/>
    <property type="match status" value="1"/>
</dbReference>
<feature type="transmembrane region" description="Helical" evidence="1">
    <location>
        <begin position="21"/>
        <end position="47"/>
    </location>
</feature>
<evidence type="ECO:0000259" key="2">
    <source>
        <dbReference type="Pfam" id="PF07811"/>
    </source>
</evidence>
<dbReference type="InterPro" id="IPR012495">
    <property type="entry name" value="TadE-like_dom"/>
</dbReference>
<reference evidence="3" key="1">
    <citation type="submission" date="2021-04" db="EMBL/GenBank/DDBJ databases">
        <title>The complete genome sequence of Caulobacter sp. S6.</title>
        <authorList>
            <person name="Tang Y."/>
            <person name="Ouyang W."/>
            <person name="Liu Q."/>
            <person name="Huang B."/>
            <person name="Guo Z."/>
            <person name="Lei P."/>
        </authorList>
    </citation>
    <scope>NUCLEOTIDE SEQUENCE</scope>
    <source>
        <strain evidence="3">S6</strain>
    </source>
</reference>
<evidence type="ECO:0000313" key="4">
    <source>
        <dbReference type="Proteomes" id="UP000676409"/>
    </source>
</evidence>
<dbReference type="KEGG" id="caul:KCG34_09585"/>
<gene>
    <name evidence="3" type="ORF">KCG34_09585</name>
</gene>
<organism evidence="3 4">
    <name type="scientific">Phenylobacterium montanum</name>
    <dbReference type="NCBI Taxonomy" id="2823693"/>
    <lineage>
        <taxon>Bacteria</taxon>
        <taxon>Pseudomonadati</taxon>
        <taxon>Pseudomonadota</taxon>
        <taxon>Alphaproteobacteria</taxon>
        <taxon>Caulobacterales</taxon>
        <taxon>Caulobacteraceae</taxon>
        <taxon>Phenylobacterium</taxon>
    </lineage>
</organism>
<keyword evidence="1" id="KW-0812">Transmembrane</keyword>
<evidence type="ECO:0000256" key="1">
    <source>
        <dbReference type="SAM" id="Phobius"/>
    </source>
</evidence>
<proteinExistence type="predicted"/>
<protein>
    <submittedName>
        <fullName evidence="3">Pilus assembly protein</fullName>
    </submittedName>
</protein>
<evidence type="ECO:0000313" key="3">
    <source>
        <dbReference type="EMBL" id="QUD90089.1"/>
    </source>
</evidence>
<keyword evidence="1" id="KW-0472">Membrane</keyword>
<keyword evidence="4" id="KW-1185">Reference proteome</keyword>
<name>A0A975IWZ1_9CAUL</name>
<accession>A0A975IWZ1</accession>
<feature type="domain" description="TadE-like" evidence="2">
    <location>
        <begin position="18"/>
        <end position="60"/>
    </location>
</feature>
<dbReference type="EMBL" id="CP073078">
    <property type="protein sequence ID" value="QUD90089.1"/>
    <property type="molecule type" value="Genomic_DNA"/>
</dbReference>
<dbReference type="RefSeq" id="WP_211940140.1">
    <property type="nucleotide sequence ID" value="NZ_CP073078.1"/>
</dbReference>
<dbReference type="Proteomes" id="UP000676409">
    <property type="component" value="Chromosome"/>
</dbReference>
<sequence length="178" mass="18915">MRLALRRLVSRFRRAERGATAVEFAMLVTPLVGIILASLQTAIIFAYDEALQSVTLKAARQLMTGTAQTSGLTQAQFTNAVCGYASPVFTCSNIMVDVESGSTFSAIATAPLSLTYNASGVATNTWKYSPGNAGDIVIVRVMYNWPVIAAPLMPGLANQSNGSRLLVGTAVFKNEPYG</sequence>
<keyword evidence="1" id="KW-1133">Transmembrane helix</keyword>
<dbReference type="AlphaFoldDB" id="A0A975IWZ1"/>